<comment type="catalytic activity">
    <reaction evidence="10">
        <text>tRNA(Arg) + L-arginine + ATP = L-arginyl-tRNA(Arg) + AMP + diphosphate</text>
        <dbReference type="Rhea" id="RHEA:20301"/>
        <dbReference type="Rhea" id="RHEA-COMP:9658"/>
        <dbReference type="Rhea" id="RHEA-COMP:9673"/>
        <dbReference type="ChEBI" id="CHEBI:30616"/>
        <dbReference type="ChEBI" id="CHEBI:32682"/>
        <dbReference type="ChEBI" id="CHEBI:33019"/>
        <dbReference type="ChEBI" id="CHEBI:78442"/>
        <dbReference type="ChEBI" id="CHEBI:78513"/>
        <dbReference type="ChEBI" id="CHEBI:456215"/>
        <dbReference type="EC" id="6.1.1.19"/>
    </reaction>
</comment>
<reference evidence="14" key="1">
    <citation type="journal article" date="2024" name="Gigascience">
        <title>Chromosome-level genome of the poultry shaft louse Menopon gallinae provides insight into the host-switching and adaptive evolution of parasitic lice.</title>
        <authorList>
            <person name="Xu Y."/>
            <person name="Ma L."/>
            <person name="Liu S."/>
            <person name="Liang Y."/>
            <person name="Liu Q."/>
            <person name="He Z."/>
            <person name="Tian L."/>
            <person name="Duan Y."/>
            <person name="Cai W."/>
            <person name="Li H."/>
            <person name="Song F."/>
        </authorList>
    </citation>
    <scope>NUCLEOTIDE SEQUENCE</scope>
    <source>
        <strain evidence="14">Cailab_2023a</strain>
    </source>
</reference>
<dbReference type="GO" id="GO:0032543">
    <property type="term" value="P:mitochondrial translation"/>
    <property type="evidence" value="ECO:0007669"/>
    <property type="project" value="TreeGrafter"/>
</dbReference>
<dbReference type="EC" id="6.1.1.19" evidence="2"/>
<protein>
    <recommendedName>
        <fullName evidence="9">Probable arginine--tRNA ligase, mitochondrial</fullName>
        <ecNumber evidence="2">6.1.1.19</ecNumber>
    </recommendedName>
    <alternativeName>
        <fullName evidence="8">Arginyl-tRNA synthetase</fullName>
    </alternativeName>
</protein>
<keyword evidence="5 12" id="KW-0067">ATP-binding</keyword>
<evidence type="ECO:0000256" key="1">
    <source>
        <dbReference type="ARBA" id="ARBA00005594"/>
    </source>
</evidence>
<evidence type="ECO:0000256" key="12">
    <source>
        <dbReference type="RuleBase" id="RU363038"/>
    </source>
</evidence>
<dbReference type="PRINTS" id="PR01038">
    <property type="entry name" value="TRNASYNTHARG"/>
</dbReference>
<dbReference type="EMBL" id="JARGDH010000002">
    <property type="protein sequence ID" value="KAL0275904.1"/>
    <property type="molecule type" value="Genomic_DNA"/>
</dbReference>
<evidence type="ECO:0000256" key="7">
    <source>
        <dbReference type="ARBA" id="ARBA00023146"/>
    </source>
</evidence>
<gene>
    <name evidence="14" type="ORF">PYX00_003622</name>
</gene>
<proteinExistence type="inferred from homology"/>
<feature type="domain" description="DALR anticodon binding" evidence="13">
    <location>
        <begin position="423"/>
        <end position="539"/>
    </location>
</feature>
<name>A0AAW2I1B9_9NEOP</name>
<organism evidence="14">
    <name type="scientific">Menopon gallinae</name>
    <name type="common">poultry shaft louse</name>
    <dbReference type="NCBI Taxonomy" id="328185"/>
    <lineage>
        <taxon>Eukaryota</taxon>
        <taxon>Metazoa</taxon>
        <taxon>Ecdysozoa</taxon>
        <taxon>Arthropoda</taxon>
        <taxon>Hexapoda</taxon>
        <taxon>Insecta</taxon>
        <taxon>Pterygota</taxon>
        <taxon>Neoptera</taxon>
        <taxon>Paraneoptera</taxon>
        <taxon>Psocodea</taxon>
        <taxon>Troctomorpha</taxon>
        <taxon>Phthiraptera</taxon>
        <taxon>Amblycera</taxon>
        <taxon>Menoponidae</taxon>
        <taxon>Menopon</taxon>
    </lineage>
</organism>
<dbReference type="InterPro" id="IPR014729">
    <property type="entry name" value="Rossmann-like_a/b/a_fold"/>
</dbReference>
<comment type="caution">
    <text evidence="14">The sequence shown here is derived from an EMBL/GenBank/DDBJ whole genome shotgun (WGS) entry which is preliminary data.</text>
</comment>
<dbReference type="GO" id="GO:0005524">
    <property type="term" value="F:ATP binding"/>
    <property type="evidence" value="ECO:0007669"/>
    <property type="project" value="UniProtKB-KW"/>
</dbReference>
<dbReference type="InterPro" id="IPR035684">
    <property type="entry name" value="ArgRS_core"/>
</dbReference>
<evidence type="ECO:0000256" key="9">
    <source>
        <dbReference type="ARBA" id="ARBA00039495"/>
    </source>
</evidence>
<comment type="similarity">
    <text evidence="1 12">Belongs to the class-I aminoacyl-tRNA synthetase family.</text>
</comment>
<keyword evidence="6 12" id="KW-0648">Protein biosynthesis</keyword>
<dbReference type="InterPro" id="IPR001412">
    <property type="entry name" value="aa-tRNA-synth_I_CS"/>
</dbReference>
<evidence type="ECO:0000256" key="2">
    <source>
        <dbReference type="ARBA" id="ARBA00012837"/>
    </source>
</evidence>
<evidence type="ECO:0000256" key="8">
    <source>
        <dbReference type="ARBA" id="ARBA00033033"/>
    </source>
</evidence>
<dbReference type="SMART" id="SM00836">
    <property type="entry name" value="DALR_1"/>
    <property type="match status" value="1"/>
</dbReference>
<dbReference type="InterPro" id="IPR009080">
    <property type="entry name" value="tRNAsynth_Ia_anticodon-bd"/>
</dbReference>
<dbReference type="GO" id="GO:0006420">
    <property type="term" value="P:arginyl-tRNA aminoacylation"/>
    <property type="evidence" value="ECO:0007669"/>
    <property type="project" value="InterPro"/>
</dbReference>
<dbReference type="PANTHER" id="PTHR11956">
    <property type="entry name" value="ARGINYL-TRNA SYNTHETASE"/>
    <property type="match status" value="1"/>
</dbReference>
<evidence type="ECO:0000313" key="14">
    <source>
        <dbReference type="EMBL" id="KAL0275904.1"/>
    </source>
</evidence>
<evidence type="ECO:0000259" key="13">
    <source>
        <dbReference type="SMART" id="SM00836"/>
    </source>
</evidence>
<keyword evidence="7 12" id="KW-0030">Aminoacyl-tRNA synthetase</keyword>
<dbReference type="Pfam" id="PF00750">
    <property type="entry name" value="tRNA-synt_1d"/>
    <property type="match status" value="1"/>
</dbReference>
<evidence type="ECO:0000256" key="6">
    <source>
        <dbReference type="ARBA" id="ARBA00022917"/>
    </source>
</evidence>
<dbReference type="GO" id="GO:0004814">
    <property type="term" value="F:arginine-tRNA ligase activity"/>
    <property type="evidence" value="ECO:0007669"/>
    <property type="project" value="UniProtKB-EC"/>
</dbReference>
<dbReference type="FunFam" id="1.10.730.10:FF:000006">
    <property type="entry name" value="Arginyl-tRNA synthetase 2, mitochondrial"/>
    <property type="match status" value="1"/>
</dbReference>
<dbReference type="Pfam" id="PF05746">
    <property type="entry name" value="DALR_1"/>
    <property type="match status" value="1"/>
</dbReference>
<keyword evidence="4 12" id="KW-0547">Nucleotide-binding</keyword>
<sequence>MAYRLKEAALSCIKNSVNSRNAVQALDVGAHDIRYQSFEESIVKCTLSLKAKDHELFSEFKEVKDNEVQIQEAGKEKSLHFTEISDHGNKVSFEVNAEDLIKQVVNSNAAELNFTPARKNIIVEYSSPNIAKMFHVGHFRSTIIGQFVDNIKRKFNHNVTSMNFLGNWGTHIGMLIAGIERMKWKEDDLRINTLEKLNNAYVYANKHAPLDPSIRTRASEIFQAMEDEDETHLRTWSFIMESTINDLTAVYKDLNVKFDVFNMESVYNKRKADPFLEDLKQRGLVTMDGSRYMAELNSGLVPLTKGDGSTLYILRDIMAFFDNRNRLKMDKCYYVVDGNQTEHFNSLKEICERIDPDSSGVIEHVRIGKVAGMSTRKGTGVLLKDILDEAQERMYEKQMSVRTTKGTPSPESARILGVTCLLLQYAYCRLCSLMKYTGVAPAEEVDPRAIMEPEMVMLALNISMFEEVLVNSERDLEPVYVIQYLFNLMKSINICLQKFKVKDAGDDYLSSQRLLLFNTARSVLGEGLRILGATLLQEM</sequence>
<evidence type="ECO:0000256" key="10">
    <source>
        <dbReference type="ARBA" id="ARBA00049339"/>
    </source>
</evidence>
<dbReference type="GO" id="GO:0005739">
    <property type="term" value="C:mitochondrion"/>
    <property type="evidence" value="ECO:0007669"/>
    <property type="project" value="TreeGrafter"/>
</dbReference>
<dbReference type="Gene3D" id="1.10.730.10">
    <property type="entry name" value="Isoleucyl-tRNA Synthetase, Domain 1"/>
    <property type="match status" value="1"/>
</dbReference>
<evidence type="ECO:0000256" key="3">
    <source>
        <dbReference type="ARBA" id="ARBA00022598"/>
    </source>
</evidence>
<dbReference type="InterPro" id="IPR008909">
    <property type="entry name" value="DALR_anticod-bd"/>
</dbReference>
<evidence type="ECO:0000256" key="4">
    <source>
        <dbReference type="ARBA" id="ARBA00022741"/>
    </source>
</evidence>
<dbReference type="PROSITE" id="PS00178">
    <property type="entry name" value="AA_TRNA_LIGASE_I"/>
    <property type="match status" value="1"/>
</dbReference>
<evidence type="ECO:0000256" key="5">
    <source>
        <dbReference type="ARBA" id="ARBA00022840"/>
    </source>
</evidence>
<dbReference type="PANTHER" id="PTHR11956:SF11">
    <property type="entry name" value="ARGININE--TRNA LIGASE, MITOCHONDRIAL-RELATED"/>
    <property type="match status" value="1"/>
</dbReference>
<comment type="function">
    <text evidence="11">Catalyzes the attachment of arginine to tRNA(Arg) in a two-step reaction: arginine is first activated by ATP to form Arg-AMP and then transferred to the acceptor end of tRNA(Arg).</text>
</comment>
<dbReference type="AlphaFoldDB" id="A0AAW2I1B9"/>
<dbReference type="SUPFAM" id="SSF47323">
    <property type="entry name" value="Anticodon-binding domain of a subclass of class I aminoacyl-tRNA synthetases"/>
    <property type="match status" value="1"/>
</dbReference>
<dbReference type="InterPro" id="IPR001278">
    <property type="entry name" value="Arg-tRNA-ligase"/>
</dbReference>
<dbReference type="SUPFAM" id="SSF52374">
    <property type="entry name" value="Nucleotidylyl transferase"/>
    <property type="match status" value="1"/>
</dbReference>
<dbReference type="Gene3D" id="3.40.50.620">
    <property type="entry name" value="HUPs"/>
    <property type="match status" value="1"/>
</dbReference>
<evidence type="ECO:0000256" key="11">
    <source>
        <dbReference type="ARBA" id="ARBA00049595"/>
    </source>
</evidence>
<accession>A0AAW2I1B9</accession>
<keyword evidence="3 12" id="KW-0436">Ligase</keyword>